<evidence type="ECO:0000256" key="1">
    <source>
        <dbReference type="SAM" id="MobiDB-lite"/>
    </source>
</evidence>
<dbReference type="PATRIC" id="fig|1297742.4.peg.5299"/>
<evidence type="ECO:0000313" key="3">
    <source>
        <dbReference type="Proteomes" id="UP000009026"/>
    </source>
</evidence>
<dbReference type="Proteomes" id="UP000009026">
    <property type="component" value="Chromosome"/>
</dbReference>
<organism evidence="2 3">
    <name type="scientific">Pseudomyxococcus hansupus</name>
    <dbReference type="NCBI Taxonomy" id="1297742"/>
    <lineage>
        <taxon>Bacteria</taxon>
        <taxon>Pseudomonadati</taxon>
        <taxon>Myxococcota</taxon>
        <taxon>Myxococcia</taxon>
        <taxon>Myxococcales</taxon>
        <taxon>Cystobacterineae</taxon>
        <taxon>Myxococcaceae</taxon>
        <taxon>Pseudomyxococcus</taxon>
    </lineage>
</organism>
<reference evidence="2 3" key="1">
    <citation type="journal article" date="2016" name="PLoS ONE">
        <title>Complete Genome Sequence and Comparative Genomics of a Novel Myxobacterium Myxococcus hansupus.</title>
        <authorList>
            <person name="Sharma G."/>
            <person name="Narwani T."/>
            <person name="Subramanian S."/>
        </authorList>
    </citation>
    <scope>NUCLEOTIDE SEQUENCE [LARGE SCALE GENOMIC DNA]</scope>
    <source>
        <strain evidence="3">mixupus</strain>
    </source>
</reference>
<proteinExistence type="predicted"/>
<dbReference type="GO" id="GO:0008237">
    <property type="term" value="F:metallopeptidase activity"/>
    <property type="evidence" value="ECO:0007669"/>
    <property type="project" value="InterPro"/>
</dbReference>
<feature type="region of interest" description="Disordered" evidence="1">
    <location>
        <begin position="1"/>
        <end position="50"/>
    </location>
</feature>
<dbReference type="InterPro" id="IPR024079">
    <property type="entry name" value="MetalloPept_cat_dom_sf"/>
</dbReference>
<sequence length="50" mass="5292">MHEFGHALGFAHGQNRPDTPSTCTHPQQGTNGDTTVGAWDVSSVRQGGRS</sequence>
<name>A0A0H4X335_9BACT</name>
<dbReference type="KEGG" id="mym:A176_005220"/>
<feature type="compositionally biased region" description="Polar residues" evidence="1">
    <location>
        <begin position="16"/>
        <end position="34"/>
    </location>
</feature>
<accession>A0A0H4X335</accession>
<dbReference type="SUPFAM" id="SSF55486">
    <property type="entry name" value="Metalloproteases ('zincins'), catalytic domain"/>
    <property type="match status" value="1"/>
</dbReference>
<gene>
    <name evidence="2" type="ORF">A176_005220</name>
</gene>
<protein>
    <submittedName>
        <fullName evidence="2">Putative sialidase</fullName>
    </submittedName>
</protein>
<dbReference type="AlphaFoldDB" id="A0A0H4X335"/>
<evidence type="ECO:0000313" key="2">
    <source>
        <dbReference type="EMBL" id="AKQ68308.1"/>
    </source>
</evidence>
<dbReference type="EMBL" id="CP012109">
    <property type="protein sequence ID" value="AKQ68308.1"/>
    <property type="molecule type" value="Genomic_DNA"/>
</dbReference>
<keyword evidence="3" id="KW-1185">Reference proteome</keyword>
<dbReference type="Gene3D" id="3.40.390.10">
    <property type="entry name" value="Collagenase (Catalytic Domain)"/>
    <property type="match status" value="1"/>
</dbReference>